<dbReference type="RefSeq" id="WP_052252610.1">
    <property type="nucleotide sequence ID" value="NZ_CP010431.2"/>
</dbReference>
<dbReference type="AlphaFoldDB" id="A0A239SDI2"/>
<evidence type="ECO:0000313" key="3">
    <source>
        <dbReference type="EMBL" id="SNU83500.1"/>
    </source>
</evidence>
<dbReference type="InterPro" id="IPR032465">
    <property type="entry name" value="ACMSD"/>
</dbReference>
<dbReference type="GO" id="GO:0016787">
    <property type="term" value="F:hydrolase activity"/>
    <property type="evidence" value="ECO:0007669"/>
    <property type="project" value="UniProtKB-KW"/>
</dbReference>
<reference evidence="3 4" key="1">
    <citation type="submission" date="2017-06" db="EMBL/GenBank/DDBJ databases">
        <authorList>
            <consortium name="Pathogen Informatics"/>
        </authorList>
    </citation>
    <scope>NUCLEOTIDE SEQUENCE [LARGE SCALE GENOMIC DNA]</scope>
    <source>
        <strain evidence="3 4">NCTC13161</strain>
    </source>
</reference>
<feature type="domain" description="Amidohydrolase-related" evidence="2">
    <location>
        <begin position="9"/>
        <end position="316"/>
    </location>
</feature>
<evidence type="ECO:0000259" key="2">
    <source>
        <dbReference type="Pfam" id="PF04909"/>
    </source>
</evidence>
<name>A0A239SDI2_9BURK</name>
<sequence length="318" mass="34858">METTRIALDVHAHLAPIDEARLSTMANVQWDGAARRLTLDGHTIGMSALFSPDALIEWMDQQGVAQAWVSIPPPMYRQSLDQAASAVWCAYVNDGLRGVCERFPSRLSALRHLPLEHPELAARLVLENHETFRYAAAAGGYEGTLSDTAYEPLWAALNAQSAFLFLHPGQCCDTRLSKFYLENLMGNPVETTVAASHLAFGGGTVRYPEIRFCLAHGGGATAMLAGRYERGYRTSRPGVDMTLPSPRGIFSRFYVDCITHDDSALALSESVFGSENVVFGSDWPFPMGLLKPHDDLSGLDESRRQTILTRNASALLKA</sequence>
<dbReference type="STRING" id="93222.NA29_11835"/>
<dbReference type="GeneID" id="88094183"/>
<dbReference type="InterPro" id="IPR032466">
    <property type="entry name" value="Metal_Hydrolase"/>
</dbReference>
<gene>
    <name evidence="3" type="ORF">SAMEA4530655_01511</name>
</gene>
<dbReference type="SUPFAM" id="SSF51556">
    <property type="entry name" value="Metallo-dependent hydrolases"/>
    <property type="match status" value="1"/>
</dbReference>
<keyword evidence="1" id="KW-0456">Lyase</keyword>
<dbReference type="GO" id="GO:0019748">
    <property type="term" value="P:secondary metabolic process"/>
    <property type="evidence" value="ECO:0007669"/>
    <property type="project" value="TreeGrafter"/>
</dbReference>
<keyword evidence="3" id="KW-0378">Hydrolase</keyword>
<proteinExistence type="predicted"/>
<keyword evidence="4" id="KW-1185">Reference proteome</keyword>
<evidence type="ECO:0000313" key="4">
    <source>
        <dbReference type="Proteomes" id="UP000215126"/>
    </source>
</evidence>
<dbReference type="InterPro" id="IPR006680">
    <property type="entry name" value="Amidohydro-rel"/>
</dbReference>
<dbReference type="PANTHER" id="PTHR21240:SF28">
    <property type="entry name" value="ISO-OROTATE DECARBOXYLASE (EUROFUNG)"/>
    <property type="match status" value="1"/>
</dbReference>
<dbReference type="GO" id="GO:0016831">
    <property type="term" value="F:carboxy-lyase activity"/>
    <property type="evidence" value="ECO:0007669"/>
    <property type="project" value="InterPro"/>
</dbReference>
<evidence type="ECO:0000256" key="1">
    <source>
        <dbReference type="ARBA" id="ARBA00023239"/>
    </source>
</evidence>
<accession>A0A239SDI2</accession>
<dbReference type="Pfam" id="PF04909">
    <property type="entry name" value="Amidohydro_2"/>
    <property type="match status" value="1"/>
</dbReference>
<dbReference type="PANTHER" id="PTHR21240">
    <property type="entry name" value="2-AMINO-3-CARBOXYLMUCONATE-6-SEMIALDEHYDE DECARBOXYLASE"/>
    <property type="match status" value="1"/>
</dbReference>
<dbReference type="GO" id="GO:0005737">
    <property type="term" value="C:cytoplasm"/>
    <property type="evidence" value="ECO:0007669"/>
    <property type="project" value="TreeGrafter"/>
</dbReference>
<protein>
    <submittedName>
        <fullName evidence="3">Predicted metal-dependent hydrolase of the TIM-barrel fold</fullName>
    </submittedName>
</protein>
<dbReference type="Proteomes" id="UP000215126">
    <property type="component" value="Chromosome 1"/>
</dbReference>
<dbReference type="EMBL" id="LT906435">
    <property type="protein sequence ID" value="SNU83500.1"/>
    <property type="molecule type" value="Genomic_DNA"/>
</dbReference>
<dbReference type="Gene3D" id="3.20.20.140">
    <property type="entry name" value="Metal-dependent hydrolases"/>
    <property type="match status" value="1"/>
</dbReference>
<dbReference type="KEGG" id="pspu:NA29_11835"/>
<organism evidence="3 4">
    <name type="scientific">Pandoraea sputorum</name>
    <dbReference type="NCBI Taxonomy" id="93222"/>
    <lineage>
        <taxon>Bacteria</taxon>
        <taxon>Pseudomonadati</taxon>
        <taxon>Pseudomonadota</taxon>
        <taxon>Betaproteobacteria</taxon>
        <taxon>Burkholderiales</taxon>
        <taxon>Burkholderiaceae</taxon>
        <taxon>Pandoraea</taxon>
    </lineage>
</organism>
<dbReference type="OrthoDB" id="8673173at2"/>